<keyword evidence="3" id="KW-1185">Reference proteome</keyword>
<evidence type="ECO:0000313" key="2">
    <source>
        <dbReference type="EMBL" id="KAH8036550.1"/>
    </source>
</evidence>
<dbReference type="EMBL" id="JABSTU010000002">
    <property type="protein sequence ID" value="KAH8036550.1"/>
    <property type="molecule type" value="Genomic_DNA"/>
</dbReference>
<protein>
    <recommendedName>
        <fullName evidence="1">Transposable element P transposase-like GTP-binding insertion domain-containing protein</fullName>
    </recommendedName>
</protein>
<evidence type="ECO:0000313" key="3">
    <source>
        <dbReference type="Proteomes" id="UP000821866"/>
    </source>
</evidence>
<name>A0A9J6EQA2_RHIMP</name>
<organism evidence="2 3">
    <name type="scientific">Rhipicephalus microplus</name>
    <name type="common">Cattle tick</name>
    <name type="synonym">Boophilus microplus</name>
    <dbReference type="NCBI Taxonomy" id="6941"/>
    <lineage>
        <taxon>Eukaryota</taxon>
        <taxon>Metazoa</taxon>
        <taxon>Ecdysozoa</taxon>
        <taxon>Arthropoda</taxon>
        <taxon>Chelicerata</taxon>
        <taxon>Arachnida</taxon>
        <taxon>Acari</taxon>
        <taxon>Parasitiformes</taxon>
        <taxon>Ixodida</taxon>
        <taxon>Ixodoidea</taxon>
        <taxon>Ixodidae</taxon>
        <taxon>Rhipicephalinae</taxon>
        <taxon>Rhipicephalus</taxon>
        <taxon>Boophilus</taxon>
    </lineage>
</organism>
<accession>A0A9J6EQA2</accession>
<comment type="caution">
    <text evidence="2">The sequence shown here is derived from an EMBL/GenBank/DDBJ whole genome shotgun (WGS) entry which is preliminary data.</text>
</comment>
<reference evidence="2" key="1">
    <citation type="journal article" date="2020" name="Cell">
        <title>Large-Scale Comparative Analyses of Tick Genomes Elucidate Their Genetic Diversity and Vector Capacities.</title>
        <authorList>
            <consortium name="Tick Genome and Microbiome Consortium (TIGMIC)"/>
            <person name="Jia N."/>
            <person name="Wang J."/>
            <person name="Shi W."/>
            <person name="Du L."/>
            <person name="Sun Y."/>
            <person name="Zhan W."/>
            <person name="Jiang J.F."/>
            <person name="Wang Q."/>
            <person name="Zhang B."/>
            <person name="Ji P."/>
            <person name="Bell-Sakyi L."/>
            <person name="Cui X.M."/>
            <person name="Yuan T.T."/>
            <person name="Jiang B.G."/>
            <person name="Yang W.F."/>
            <person name="Lam T.T."/>
            <person name="Chang Q.C."/>
            <person name="Ding S.J."/>
            <person name="Wang X.J."/>
            <person name="Zhu J.G."/>
            <person name="Ruan X.D."/>
            <person name="Zhao L."/>
            <person name="Wei J.T."/>
            <person name="Ye R.Z."/>
            <person name="Que T.C."/>
            <person name="Du C.H."/>
            <person name="Zhou Y.H."/>
            <person name="Cheng J.X."/>
            <person name="Dai P.F."/>
            <person name="Guo W.B."/>
            <person name="Han X.H."/>
            <person name="Huang E.J."/>
            <person name="Li L.F."/>
            <person name="Wei W."/>
            <person name="Gao Y.C."/>
            <person name="Liu J.Z."/>
            <person name="Shao H.Z."/>
            <person name="Wang X."/>
            <person name="Wang C.C."/>
            <person name="Yang T.C."/>
            <person name="Huo Q.B."/>
            <person name="Li W."/>
            <person name="Chen H.Y."/>
            <person name="Chen S.E."/>
            <person name="Zhou L.G."/>
            <person name="Ni X.B."/>
            <person name="Tian J.H."/>
            <person name="Sheng Y."/>
            <person name="Liu T."/>
            <person name="Pan Y.S."/>
            <person name="Xia L.Y."/>
            <person name="Li J."/>
            <person name="Zhao F."/>
            <person name="Cao W.C."/>
        </authorList>
    </citation>
    <scope>NUCLEOTIDE SEQUENCE</scope>
    <source>
        <strain evidence="2">Rmic-2018</strain>
    </source>
</reference>
<proteinExistence type="predicted"/>
<dbReference type="AlphaFoldDB" id="A0A9J6EQA2"/>
<sequence length="171" mass="19958">MNVRLATQVCKIWTHMTRPFCHLRVYLHIAFANPLRLFPLQLFSQSVAIGLKFYREQKTPVFADTHGTEEFTLMLNNPFDALNARIPVEGIIQSSRQIQVIREFLEMLNSTEKSCKEDKTRMFAYQMSVESLRVTLMSVLDVIDLLHKQGVPYVLTVKLNQDPLEVHHFFF</sequence>
<dbReference type="Pfam" id="PF21788">
    <property type="entry name" value="TNP-like_GBD"/>
    <property type="match status" value="1"/>
</dbReference>
<gene>
    <name evidence="2" type="ORF">HPB51_001369</name>
</gene>
<reference evidence="2" key="2">
    <citation type="submission" date="2021-09" db="EMBL/GenBank/DDBJ databases">
        <authorList>
            <person name="Jia N."/>
            <person name="Wang J."/>
            <person name="Shi W."/>
            <person name="Du L."/>
            <person name="Sun Y."/>
            <person name="Zhan W."/>
            <person name="Jiang J."/>
            <person name="Wang Q."/>
            <person name="Zhang B."/>
            <person name="Ji P."/>
            <person name="Sakyi L.B."/>
            <person name="Cui X."/>
            <person name="Yuan T."/>
            <person name="Jiang B."/>
            <person name="Yang W."/>
            <person name="Lam T.T.-Y."/>
            <person name="Chang Q."/>
            <person name="Ding S."/>
            <person name="Wang X."/>
            <person name="Zhu J."/>
            <person name="Ruan X."/>
            <person name="Zhao L."/>
            <person name="Wei J."/>
            <person name="Que T."/>
            <person name="Du C."/>
            <person name="Cheng J."/>
            <person name="Dai P."/>
            <person name="Han X."/>
            <person name="Huang E."/>
            <person name="Gao Y."/>
            <person name="Liu J."/>
            <person name="Shao H."/>
            <person name="Ye R."/>
            <person name="Li L."/>
            <person name="Wei W."/>
            <person name="Wang X."/>
            <person name="Wang C."/>
            <person name="Huo Q."/>
            <person name="Li W."/>
            <person name="Guo W."/>
            <person name="Chen H."/>
            <person name="Chen S."/>
            <person name="Zhou L."/>
            <person name="Zhou L."/>
            <person name="Ni X."/>
            <person name="Tian J."/>
            <person name="Zhou Y."/>
            <person name="Sheng Y."/>
            <person name="Liu T."/>
            <person name="Pan Y."/>
            <person name="Xia L."/>
            <person name="Li J."/>
            <person name="Zhao F."/>
            <person name="Cao W."/>
        </authorList>
    </citation>
    <scope>NUCLEOTIDE SEQUENCE</scope>
    <source>
        <strain evidence="2">Rmic-2018</strain>
        <tissue evidence="2">Larvae</tissue>
    </source>
</reference>
<feature type="domain" description="Transposable element P transposase-like GTP-binding insertion" evidence="1">
    <location>
        <begin position="41"/>
        <end position="88"/>
    </location>
</feature>
<dbReference type="Proteomes" id="UP000821866">
    <property type="component" value="Chromosome 10"/>
</dbReference>
<evidence type="ECO:0000259" key="1">
    <source>
        <dbReference type="Pfam" id="PF21788"/>
    </source>
</evidence>
<dbReference type="InterPro" id="IPR048366">
    <property type="entry name" value="TNP-like_GBD"/>
</dbReference>